<dbReference type="OrthoDB" id="5842929at2759"/>
<keyword evidence="1" id="KW-0472">Membrane</keyword>
<dbReference type="GO" id="GO:0018996">
    <property type="term" value="P:molting cycle, collagen and cuticulin-based cuticle"/>
    <property type="evidence" value="ECO:0007669"/>
    <property type="project" value="TreeGrafter"/>
</dbReference>
<dbReference type="GO" id="GO:0030659">
    <property type="term" value="C:cytoplasmic vesicle membrane"/>
    <property type="evidence" value="ECO:0007669"/>
    <property type="project" value="TreeGrafter"/>
</dbReference>
<dbReference type="Proteomes" id="UP000271087">
    <property type="component" value="Unassembled WGS sequence"/>
</dbReference>
<evidence type="ECO:0000313" key="4">
    <source>
        <dbReference type="WBParaSite" id="nOo.2.0.1.t12169-RA"/>
    </source>
</evidence>
<protein>
    <submittedName>
        <fullName evidence="4">SSD domain-containing protein</fullName>
    </submittedName>
</protein>
<dbReference type="PANTHER" id="PTHR10796">
    <property type="entry name" value="PATCHED-RELATED"/>
    <property type="match status" value="1"/>
</dbReference>
<dbReference type="InterPro" id="IPR051697">
    <property type="entry name" value="Patched_domain-protein"/>
</dbReference>
<reference evidence="2 3" key="2">
    <citation type="submission" date="2018-08" db="EMBL/GenBank/DDBJ databases">
        <authorList>
            <person name="Laetsch R D."/>
            <person name="Stevens L."/>
            <person name="Kumar S."/>
            <person name="Blaxter L. M."/>
        </authorList>
    </citation>
    <scope>NUCLEOTIDE SEQUENCE [LARGE SCALE GENOMIC DNA]</scope>
</reference>
<name>A0A182EVH9_ONCOC</name>
<keyword evidence="1" id="KW-0812">Transmembrane</keyword>
<proteinExistence type="predicted"/>
<evidence type="ECO:0000313" key="2">
    <source>
        <dbReference type="EMBL" id="VDM98225.1"/>
    </source>
</evidence>
<dbReference type="AlphaFoldDB" id="A0A182EVH9"/>
<feature type="transmembrane region" description="Helical" evidence="1">
    <location>
        <begin position="126"/>
        <end position="147"/>
    </location>
</feature>
<evidence type="ECO:0000256" key="1">
    <source>
        <dbReference type="SAM" id="Phobius"/>
    </source>
</evidence>
<dbReference type="WBParaSite" id="nOo.2.0.1.t12169-RA">
    <property type="protein sequence ID" value="nOo.2.0.1.t12169-RA"/>
    <property type="gene ID" value="nOo.2.0.1.g12169"/>
</dbReference>
<dbReference type="EMBL" id="UYRW01009864">
    <property type="protein sequence ID" value="VDM98225.1"/>
    <property type="molecule type" value="Genomic_DNA"/>
</dbReference>
<dbReference type="PANTHER" id="PTHR10796:SF92">
    <property type="entry name" value="PATCHED-RELATED, ISOFORM A"/>
    <property type="match status" value="1"/>
</dbReference>
<keyword evidence="3" id="KW-1185">Reference proteome</keyword>
<reference evidence="4" key="1">
    <citation type="submission" date="2016-06" db="UniProtKB">
        <authorList>
            <consortium name="WormBaseParasite"/>
        </authorList>
    </citation>
    <scope>IDENTIFICATION</scope>
</reference>
<dbReference type="GO" id="GO:0005886">
    <property type="term" value="C:plasma membrane"/>
    <property type="evidence" value="ECO:0007669"/>
    <property type="project" value="TreeGrafter"/>
</dbReference>
<sequence length="154" mass="17327">MLTNQFEMSMYNGLLINEQYDGTSEQIKLAYPVTTILGQKLRIDDSFYGVEVGEENALLGAQLILLQFRALLQDRDNKNAERYELEITNFLQNCFKSEIIHAVSLSSSFITHEIVDAGLSLLPFTAIGFIVMCLFSAITTSISSILASQFHYNK</sequence>
<evidence type="ECO:0000313" key="3">
    <source>
        <dbReference type="Proteomes" id="UP000271087"/>
    </source>
</evidence>
<organism evidence="4">
    <name type="scientific">Onchocerca ochengi</name>
    <name type="common">Filarial nematode worm</name>
    <dbReference type="NCBI Taxonomy" id="42157"/>
    <lineage>
        <taxon>Eukaryota</taxon>
        <taxon>Metazoa</taxon>
        <taxon>Ecdysozoa</taxon>
        <taxon>Nematoda</taxon>
        <taxon>Chromadorea</taxon>
        <taxon>Rhabditida</taxon>
        <taxon>Spirurina</taxon>
        <taxon>Spiruromorpha</taxon>
        <taxon>Filarioidea</taxon>
        <taxon>Onchocercidae</taxon>
        <taxon>Onchocerca</taxon>
    </lineage>
</organism>
<gene>
    <name evidence="2" type="ORF">NOO_LOCUS12169</name>
</gene>
<accession>A0A182EVH9</accession>
<dbReference type="GO" id="GO:0006897">
    <property type="term" value="P:endocytosis"/>
    <property type="evidence" value="ECO:0007669"/>
    <property type="project" value="TreeGrafter"/>
</dbReference>
<keyword evidence="1" id="KW-1133">Transmembrane helix</keyword>